<protein>
    <submittedName>
        <fullName evidence="2">Uncharacterized protein</fullName>
    </submittedName>
</protein>
<gene>
    <name evidence="2" type="ORF">EDS130_LOCUS30748</name>
</gene>
<feature type="compositionally biased region" description="Basic and acidic residues" evidence="1">
    <location>
        <begin position="63"/>
        <end position="75"/>
    </location>
</feature>
<accession>A0A815DZW4</accession>
<name>A0A815DZW4_ADIRI</name>
<comment type="caution">
    <text evidence="2">The sequence shown here is derived from an EMBL/GenBank/DDBJ whole genome shotgun (WGS) entry which is preliminary data.</text>
</comment>
<sequence length="84" mass="9788">MNSIHSALPVNVLKLIDCKLIIFVVDVKERQKHACTYNVYQISAKSTTNINISLVQIFNKSSQADKNDRKSKWNHQEQQFTRRL</sequence>
<evidence type="ECO:0000313" key="2">
    <source>
        <dbReference type="EMBL" id="CAF1303608.1"/>
    </source>
</evidence>
<dbReference type="EMBL" id="CAJNOJ010000218">
    <property type="protein sequence ID" value="CAF1303608.1"/>
    <property type="molecule type" value="Genomic_DNA"/>
</dbReference>
<reference evidence="2" key="1">
    <citation type="submission" date="2021-02" db="EMBL/GenBank/DDBJ databases">
        <authorList>
            <person name="Nowell W R."/>
        </authorList>
    </citation>
    <scope>NUCLEOTIDE SEQUENCE</scope>
</reference>
<dbReference type="AlphaFoldDB" id="A0A815DZW4"/>
<evidence type="ECO:0000313" key="3">
    <source>
        <dbReference type="Proteomes" id="UP000663852"/>
    </source>
</evidence>
<organism evidence="2 3">
    <name type="scientific">Adineta ricciae</name>
    <name type="common">Rotifer</name>
    <dbReference type="NCBI Taxonomy" id="249248"/>
    <lineage>
        <taxon>Eukaryota</taxon>
        <taxon>Metazoa</taxon>
        <taxon>Spiralia</taxon>
        <taxon>Gnathifera</taxon>
        <taxon>Rotifera</taxon>
        <taxon>Eurotatoria</taxon>
        <taxon>Bdelloidea</taxon>
        <taxon>Adinetida</taxon>
        <taxon>Adinetidae</taxon>
        <taxon>Adineta</taxon>
    </lineage>
</organism>
<evidence type="ECO:0000256" key="1">
    <source>
        <dbReference type="SAM" id="MobiDB-lite"/>
    </source>
</evidence>
<proteinExistence type="predicted"/>
<feature type="region of interest" description="Disordered" evidence="1">
    <location>
        <begin position="62"/>
        <end position="84"/>
    </location>
</feature>
<dbReference type="Proteomes" id="UP000663852">
    <property type="component" value="Unassembled WGS sequence"/>
</dbReference>